<evidence type="ECO:0000313" key="3">
    <source>
        <dbReference type="Proteomes" id="UP001212152"/>
    </source>
</evidence>
<dbReference type="EMBL" id="JADGJQ010000059">
    <property type="protein sequence ID" value="KAJ3174883.1"/>
    <property type="molecule type" value="Genomic_DNA"/>
</dbReference>
<organism evidence="2 3">
    <name type="scientific">Geranomyces variabilis</name>
    <dbReference type="NCBI Taxonomy" id="109894"/>
    <lineage>
        <taxon>Eukaryota</taxon>
        <taxon>Fungi</taxon>
        <taxon>Fungi incertae sedis</taxon>
        <taxon>Chytridiomycota</taxon>
        <taxon>Chytridiomycota incertae sedis</taxon>
        <taxon>Chytridiomycetes</taxon>
        <taxon>Spizellomycetales</taxon>
        <taxon>Powellomycetaceae</taxon>
        <taxon>Geranomyces</taxon>
    </lineage>
</organism>
<reference evidence="2" key="1">
    <citation type="submission" date="2020-05" db="EMBL/GenBank/DDBJ databases">
        <title>Phylogenomic resolution of chytrid fungi.</title>
        <authorList>
            <person name="Stajich J.E."/>
            <person name="Amses K."/>
            <person name="Simmons R."/>
            <person name="Seto K."/>
            <person name="Myers J."/>
            <person name="Bonds A."/>
            <person name="Quandt C.A."/>
            <person name="Barry K."/>
            <person name="Liu P."/>
            <person name="Grigoriev I."/>
            <person name="Longcore J.E."/>
            <person name="James T.Y."/>
        </authorList>
    </citation>
    <scope>NUCLEOTIDE SEQUENCE</scope>
    <source>
        <strain evidence="2">JEL0379</strain>
    </source>
</reference>
<comment type="caution">
    <text evidence="2">The sequence shown here is derived from an EMBL/GenBank/DDBJ whole genome shotgun (WGS) entry which is preliminary data.</text>
</comment>
<proteinExistence type="predicted"/>
<protein>
    <submittedName>
        <fullName evidence="2">Uncharacterized protein</fullName>
    </submittedName>
</protein>
<name>A0AAD5TFN0_9FUNG</name>
<keyword evidence="3" id="KW-1185">Reference proteome</keyword>
<dbReference type="Proteomes" id="UP001212152">
    <property type="component" value="Unassembled WGS sequence"/>
</dbReference>
<sequence>MSQHFQSEETCRTRLDVVLRQLRTHHPTLAPAIDAALRYAYENDPCWVGWWEKRKRAAQVDRGATTVLCHLSSKRKLDQLLAAEDDPADAASKDEDEPLGRPVPAAAAFEVEVDYLSGHTSIY</sequence>
<evidence type="ECO:0000313" key="2">
    <source>
        <dbReference type="EMBL" id="KAJ3174883.1"/>
    </source>
</evidence>
<dbReference type="AlphaFoldDB" id="A0AAD5TFN0"/>
<feature type="region of interest" description="Disordered" evidence="1">
    <location>
        <begin position="82"/>
        <end position="103"/>
    </location>
</feature>
<gene>
    <name evidence="2" type="ORF">HDU87_006675</name>
</gene>
<accession>A0AAD5TFN0</accession>
<evidence type="ECO:0000256" key="1">
    <source>
        <dbReference type="SAM" id="MobiDB-lite"/>
    </source>
</evidence>